<sequence length="128" mass="14162">MRTGKRWRVQEVWTCINEIRRITATIESIFQSLPPIPQTLMDNSTSLSNDSTQSSNVVCETEFSDVGVETASASKKRGRGPAKSTKFDNLQKIGPIPLLIKDKDCKVSCENATMFSGRVTNIYSQASS</sequence>
<evidence type="ECO:0000313" key="2">
    <source>
        <dbReference type="Proteomes" id="UP000619265"/>
    </source>
</evidence>
<dbReference type="EMBL" id="LIHL02000003">
    <property type="protein sequence ID" value="KAF5475237.1"/>
    <property type="molecule type" value="Genomic_DNA"/>
</dbReference>
<reference evidence="1" key="1">
    <citation type="submission" date="2015-10" db="EMBL/GenBank/DDBJ databases">
        <authorList>
            <person name="Martinez-Garcia P.J."/>
            <person name="Crepeau M.W."/>
            <person name="Puiu D."/>
            <person name="Gonzalez-Ibeas D."/>
            <person name="Whalen J."/>
            <person name="Stevens K."/>
            <person name="Paul R."/>
            <person name="Butterfield T."/>
            <person name="Britton M."/>
            <person name="Reagan R."/>
            <person name="Chakraborty S."/>
            <person name="Walawage S.L."/>
            <person name="Vasquez-Gross H.A."/>
            <person name="Cardeno C."/>
            <person name="Famula R."/>
            <person name="Pratt K."/>
            <person name="Kuruganti S."/>
            <person name="Aradhya M.K."/>
            <person name="Leslie C.A."/>
            <person name="Dandekar A.M."/>
            <person name="Salzberg S.L."/>
            <person name="Wegrzyn J.L."/>
            <person name="Langley C.H."/>
            <person name="Neale D.B."/>
        </authorList>
    </citation>
    <scope>NUCLEOTIDE SEQUENCE</scope>
    <source>
        <tissue evidence="1">Leaves</tissue>
    </source>
</reference>
<evidence type="ECO:0000313" key="1">
    <source>
        <dbReference type="EMBL" id="KAF5475237.1"/>
    </source>
</evidence>
<protein>
    <submittedName>
        <fullName evidence="1">Uncharacterized protein</fullName>
    </submittedName>
</protein>
<gene>
    <name evidence="1" type="ORF">F2P56_007067</name>
</gene>
<comment type="caution">
    <text evidence="1">The sequence shown here is derived from an EMBL/GenBank/DDBJ whole genome shotgun (WGS) entry which is preliminary data.</text>
</comment>
<name>A0A833Y1B7_JUGRE</name>
<organism evidence="1 2">
    <name type="scientific">Juglans regia</name>
    <name type="common">English walnut</name>
    <dbReference type="NCBI Taxonomy" id="51240"/>
    <lineage>
        <taxon>Eukaryota</taxon>
        <taxon>Viridiplantae</taxon>
        <taxon>Streptophyta</taxon>
        <taxon>Embryophyta</taxon>
        <taxon>Tracheophyta</taxon>
        <taxon>Spermatophyta</taxon>
        <taxon>Magnoliopsida</taxon>
        <taxon>eudicotyledons</taxon>
        <taxon>Gunneridae</taxon>
        <taxon>Pentapetalae</taxon>
        <taxon>rosids</taxon>
        <taxon>fabids</taxon>
        <taxon>Fagales</taxon>
        <taxon>Juglandaceae</taxon>
        <taxon>Juglans</taxon>
    </lineage>
</organism>
<accession>A0A833Y1B7</accession>
<dbReference type="AlphaFoldDB" id="A0A833Y1B7"/>
<dbReference type="Gramene" id="Jr03_15500_p1">
    <property type="protein sequence ID" value="cds.Jr03_15500_p1"/>
    <property type="gene ID" value="Jr03_15500"/>
</dbReference>
<reference evidence="1" key="2">
    <citation type="submission" date="2020-03" db="EMBL/GenBank/DDBJ databases">
        <title>Walnut 2.0.</title>
        <authorList>
            <person name="Marrano A."/>
            <person name="Britton M."/>
            <person name="Zimin A.V."/>
            <person name="Zaini P.A."/>
            <person name="Workman R."/>
            <person name="Puiu D."/>
            <person name="Bianco L."/>
            <person name="Allen B.J."/>
            <person name="Troggio M."/>
            <person name="Leslie C.A."/>
            <person name="Timp W."/>
            <person name="Dendekar A."/>
            <person name="Salzberg S.L."/>
            <person name="Neale D.B."/>
        </authorList>
    </citation>
    <scope>NUCLEOTIDE SEQUENCE</scope>
    <source>
        <tissue evidence="1">Leaves</tissue>
    </source>
</reference>
<proteinExistence type="predicted"/>
<dbReference type="Proteomes" id="UP000619265">
    <property type="component" value="Unassembled WGS sequence"/>
</dbReference>